<gene>
    <name evidence="1" type="ORF">NTHI1209_01654</name>
</gene>
<reference evidence="1 2" key="1">
    <citation type="submission" date="2014-05" db="EMBL/GenBank/DDBJ databases">
        <title>Methylome analysis of the phasevarions of Haemophilus influenzae.</title>
        <authorList>
            <person name="Atack J.M."/>
            <person name="Fox K.L."/>
            <person name="Power P.M."/>
            <person name="Clark T."/>
            <person name="Jurcisek J."/>
            <person name="Korlach J."/>
            <person name="Bakaletz L.O."/>
            <person name="Jennings M.P."/>
        </authorList>
    </citation>
    <scope>NUCLEOTIDE SEQUENCE [LARGE SCALE GENOMIC DNA]</scope>
    <source>
        <strain evidence="1 2">1209</strain>
    </source>
</reference>
<proteinExistence type="predicted"/>
<name>A0A158SYS9_HAEIF</name>
<organism evidence="1 2">
    <name type="scientific">Haemophilus influenzae</name>
    <dbReference type="NCBI Taxonomy" id="727"/>
    <lineage>
        <taxon>Bacteria</taxon>
        <taxon>Pseudomonadati</taxon>
        <taxon>Pseudomonadota</taxon>
        <taxon>Gammaproteobacteria</taxon>
        <taxon>Pasteurellales</taxon>
        <taxon>Pasteurellaceae</taxon>
        <taxon>Haemophilus</taxon>
    </lineage>
</organism>
<dbReference type="EMBL" id="JMQP01000002">
    <property type="protein sequence ID" value="KIS36023.1"/>
    <property type="molecule type" value="Genomic_DNA"/>
</dbReference>
<dbReference type="AlphaFoldDB" id="A0A158SYS9"/>
<evidence type="ECO:0000313" key="1">
    <source>
        <dbReference type="EMBL" id="KIS36023.1"/>
    </source>
</evidence>
<sequence>MPFTASELGKYLNNQNIVFICIIKSVFKLLHSNDADHEHKI</sequence>
<comment type="caution">
    <text evidence="1">The sequence shown here is derived from an EMBL/GenBank/DDBJ whole genome shotgun (WGS) entry which is preliminary data.</text>
</comment>
<evidence type="ECO:0000313" key="2">
    <source>
        <dbReference type="Proteomes" id="UP000050700"/>
    </source>
</evidence>
<dbReference type="Proteomes" id="UP000050700">
    <property type="component" value="Unassembled WGS sequence"/>
</dbReference>
<protein>
    <submittedName>
        <fullName evidence="1">Uncharacterized protein</fullName>
    </submittedName>
</protein>
<accession>A0A158SYS9</accession>